<dbReference type="Proteomes" id="UP000335636">
    <property type="component" value="Unassembled WGS sequence"/>
</dbReference>
<dbReference type="AlphaFoldDB" id="A0A5E4BUR2"/>
<gene>
    <name evidence="2" type="ORF">MONAX_5E036309</name>
</gene>
<evidence type="ECO:0000313" key="2">
    <source>
        <dbReference type="EMBL" id="VTJ73314.1"/>
    </source>
</evidence>
<accession>A0A5E4BUR2</accession>
<evidence type="ECO:0000313" key="3">
    <source>
        <dbReference type="Proteomes" id="UP000335636"/>
    </source>
</evidence>
<feature type="region of interest" description="Disordered" evidence="1">
    <location>
        <begin position="56"/>
        <end position="104"/>
    </location>
</feature>
<keyword evidence="3" id="KW-1185">Reference proteome</keyword>
<sequence length="144" mass="15646">QSEEEEDVFSLQRRKSSLGLSGYPLTEEDSGTGETGTGGPPCRALRRIISIEEDPLPQLLGSGFEQPLSKCPEEEEASEQAGGRQIRQSTPLELTPTSPRGQPVGKEALYKVFNQLITVYSQMSGLRIPSVCSHPPPIPHQVSC</sequence>
<feature type="compositionally biased region" description="Polar residues" evidence="1">
    <location>
        <begin position="86"/>
        <end position="100"/>
    </location>
</feature>
<reference evidence="2" key="1">
    <citation type="submission" date="2019-04" db="EMBL/GenBank/DDBJ databases">
        <authorList>
            <person name="Alioto T."/>
            <person name="Alioto T."/>
        </authorList>
    </citation>
    <scope>NUCLEOTIDE SEQUENCE [LARGE SCALE GENOMIC DNA]</scope>
</reference>
<proteinExistence type="predicted"/>
<dbReference type="EMBL" id="CABDUW010000673">
    <property type="protein sequence ID" value="VTJ73314.1"/>
    <property type="molecule type" value="Genomic_DNA"/>
</dbReference>
<name>A0A5E4BUR2_MARMO</name>
<feature type="region of interest" description="Disordered" evidence="1">
    <location>
        <begin position="1"/>
        <end position="42"/>
    </location>
</feature>
<comment type="caution">
    <text evidence="2">The sequence shown here is derived from an EMBL/GenBank/DDBJ whole genome shotgun (WGS) entry which is preliminary data.</text>
</comment>
<feature type="non-terminal residue" evidence="2">
    <location>
        <position position="1"/>
    </location>
</feature>
<protein>
    <submittedName>
        <fullName evidence="2">Uncharacterized protein</fullName>
    </submittedName>
</protein>
<organism evidence="2 3">
    <name type="scientific">Marmota monax</name>
    <name type="common">Woodchuck</name>
    <dbReference type="NCBI Taxonomy" id="9995"/>
    <lineage>
        <taxon>Eukaryota</taxon>
        <taxon>Metazoa</taxon>
        <taxon>Chordata</taxon>
        <taxon>Craniata</taxon>
        <taxon>Vertebrata</taxon>
        <taxon>Euteleostomi</taxon>
        <taxon>Mammalia</taxon>
        <taxon>Eutheria</taxon>
        <taxon>Euarchontoglires</taxon>
        <taxon>Glires</taxon>
        <taxon>Rodentia</taxon>
        <taxon>Sciuromorpha</taxon>
        <taxon>Sciuridae</taxon>
        <taxon>Xerinae</taxon>
        <taxon>Marmotini</taxon>
        <taxon>Marmota</taxon>
    </lineage>
</organism>
<evidence type="ECO:0000256" key="1">
    <source>
        <dbReference type="SAM" id="MobiDB-lite"/>
    </source>
</evidence>